<evidence type="ECO:0000256" key="1">
    <source>
        <dbReference type="SAM" id="MobiDB-lite"/>
    </source>
</evidence>
<name>A0AA38LMS1_TAXCH</name>
<reference evidence="2 3" key="1">
    <citation type="journal article" date="2021" name="Nat. Plants">
        <title>The Taxus genome provides insights into paclitaxel biosynthesis.</title>
        <authorList>
            <person name="Xiong X."/>
            <person name="Gou J."/>
            <person name="Liao Q."/>
            <person name="Li Y."/>
            <person name="Zhou Q."/>
            <person name="Bi G."/>
            <person name="Li C."/>
            <person name="Du R."/>
            <person name="Wang X."/>
            <person name="Sun T."/>
            <person name="Guo L."/>
            <person name="Liang H."/>
            <person name="Lu P."/>
            <person name="Wu Y."/>
            <person name="Zhang Z."/>
            <person name="Ro D.K."/>
            <person name="Shang Y."/>
            <person name="Huang S."/>
            <person name="Yan J."/>
        </authorList>
    </citation>
    <scope>NUCLEOTIDE SEQUENCE [LARGE SCALE GENOMIC DNA]</scope>
    <source>
        <strain evidence="2">Ta-2019</strain>
    </source>
</reference>
<comment type="caution">
    <text evidence="2">The sequence shown here is derived from an EMBL/GenBank/DDBJ whole genome shotgun (WGS) entry which is preliminary data.</text>
</comment>
<dbReference type="InterPro" id="IPR052442">
    <property type="entry name" value="Env_Response_Regulator"/>
</dbReference>
<gene>
    <name evidence="2" type="ORF">KI387_001692</name>
</gene>
<dbReference type="EMBL" id="JAHRHJ020000001">
    <property type="protein sequence ID" value="KAH9329584.1"/>
    <property type="molecule type" value="Genomic_DNA"/>
</dbReference>
<feature type="compositionally biased region" description="Low complexity" evidence="1">
    <location>
        <begin position="55"/>
        <end position="91"/>
    </location>
</feature>
<accession>A0AA38LMS1</accession>
<evidence type="ECO:0000313" key="2">
    <source>
        <dbReference type="EMBL" id="KAH9329584.1"/>
    </source>
</evidence>
<keyword evidence="3" id="KW-1185">Reference proteome</keyword>
<dbReference type="PANTHER" id="PTHR46136">
    <property type="entry name" value="TRANSCRIPTION FACTOR GTE8"/>
    <property type="match status" value="1"/>
</dbReference>
<dbReference type="AlphaFoldDB" id="A0AA38LMS1"/>
<evidence type="ECO:0000313" key="3">
    <source>
        <dbReference type="Proteomes" id="UP000824469"/>
    </source>
</evidence>
<sequence length="328" mass="35344">LASGLGKGNGSPVYNRKGGDPGEEDIDIGENDLPAANYPPVEIEKDTAGRNSKCSSSSSSSSDSGSSSSDSDSASSSGSDSEAPKAPSPDAAPKEAMDKGAECNQRTSPSMETHGAKRPVSELDEENANSKPTSVTEIDRHQEGESAPSERQVSPDKLYRAALLRSRFADTILKAQEKTLKQGDRGDPEKLRREREELERRQRDEKARLQAEAKAAEMAQLQAEAEAAVEAKRKLEIEREAARFALQQMEKTVEIDENSQILKDLEMLRTSQPDHVPSSGDETSPGHSQDGLASFPLHGGNPLEQLGLFMKVDDEDEDEALADSVPGN</sequence>
<feature type="region of interest" description="Disordered" evidence="1">
    <location>
        <begin position="177"/>
        <end position="206"/>
    </location>
</feature>
<feature type="compositionally biased region" description="Basic and acidic residues" evidence="1">
    <location>
        <begin position="92"/>
        <end position="101"/>
    </location>
</feature>
<protein>
    <submittedName>
        <fullName evidence="2">Uncharacterized protein</fullName>
    </submittedName>
</protein>
<feature type="compositionally biased region" description="Acidic residues" evidence="1">
    <location>
        <begin position="21"/>
        <end position="30"/>
    </location>
</feature>
<dbReference type="OMA" id="SMETHGA"/>
<feature type="region of interest" description="Disordered" evidence="1">
    <location>
        <begin position="265"/>
        <end position="300"/>
    </location>
</feature>
<organism evidence="2 3">
    <name type="scientific">Taxus chinensis</name>
    <name type="common">Chinese yew</name>
    <name type="synonym">Taxus wallichiana var. chinensis</name>
    <dbReference type="NCBI Taxonomy" id="29808"/>
    <lineage>
        <taxon>Eukaryota</taxon>
        <taxon>Viridiplantae</taxon>
        <taxon>Streptophyta</taxon>
        <taxon>Embryophyta</taxon>
        <taxon>Tracheophyta</taxon>
        <taxon>Spermatophyta</taxon>
        <taxon>Pinopsida</taxon>
        <taxon>Pinidae</taxon>
        <taxon>Conifers II</taxon>
        <taxon>Cupressales</taxon>
        <taxon>Taxaceae</taxon>
        <taxon>Taxus</taxon>
    </lineage>
</organism>
<feature type="region of interest" description="Disordered" evidence="1">
    <location>
        <begin position="1"/>
        <end position="158"/>
    </location>
</feature>
<proteinExistence type="predicted"/>
<dbReference type="PANTHER" id="PTHR46136:SF1">
    <property type="entry name" value="TRANSCRIPTION FACTOR GTE11-RELATED"/>
    <property type="match status" value="1"/>
</dbReference>
<feature type="non-terminal residue" evidence="2">
    <location>
        <position position="328"/>
    </location>
</feature>
<feature type="non-terminal residue" evidence="2">
    <location>
        <position position="1"/>
    </location>
</feature>
<dbReference type="Proteomes" id="UP000824469">
    <property type="component" value="Unassembled WGS sequence"/>
</dbReference>